<evidence type="ECO:0000259" key="8">
    <source>
        <dbReference type="Pfam" id="PF16582"/>
    </source>
</evidence>
<dbReference type="Pfam" id="PF16582">
    <property type="entry name" value="TPP_enzyme_M_2"/>
    <property type="match status" value="1"/>
</dbReference>
<accession>A0A239GQF0</accession>
<reference evidence="9 10" key="1">
    <citation type="submission" date="2017-06" db="EMBL/GenBank/DDBJ databases">
        <authorList>
            <person name="Kim H.J."/>
            <person name="Triplett B.A."/>
        </authorList>
    </citation>
    <scope>NUCLEOTIDE SEQUENCE [LARGE SCALE GENOMIC DNA]</scope>
    <source>
        <strain evidence="9 10">DSM 19307</strain>
    </source>
</reference>
<evidence type="ECO:0000313" key="9">
    <source>
        <dbReference type="EMBL" id="SNS71456.1"/>
    </source>
</evidence>
<comment type="catalytic activity">
    <reaction evidence="6">
        <text>isochorismate + 2-oxoglutarate + H(+) = 5-enolpyruvoyl-6-hydroxy-2-succinyl-cyclohex-3-ene-1-carboxylate + CO2</text>
        <dbReference type="Rhea" id="RHEA:25593"/>
        <dbReference type="ChEBI" id="CHEBI:15378"/>
        <dbReference type="ChEBI" id="CHEBI:16526"/>
        <dbReference type="ChEBI" id="CHEBI:16810"/>
        <dbReference type="ChEBI" id="CHEBI:29780"/>
        <dbReference type="ChEBI" id="CHEBI:58818"/>
        <dbReference type="EC" id="2.2.1.9"/>
    </reaction>
</comment>
<dbReference type="EC" id="2.2.1.9" evidence="6"/>
<dbReference type="PANTHER" id="PTHR42916:SF1">
    <property type="entry name" value="PROTEIN PHYLLO, CHLOROPLASTIC"/>
    <property type="match status" value="1"/>
</dbReference>
<dbReference type="GO" id="GO:0030976">
    <property type="term" value="F:thiamine pyrophosphate binding"/>
    <property type="evidence" value="ECO:0007669"/>
    <property type="project" value="UniProtKB-UniRule"/>
</dbReference>
<keyword evidence="10" id="KW-1185">Reference proteome</keyword>
<dbReference type="UniPathway" id="UPA01057">
    <property type="reaction ID" value="UER00164"/>
</dbReference>
<sequence>MLHPTVFNTSQICHQLGVRHAVMSPGSRNAPLTISFARHEGIKKYIIPDERSAGFVALGIAQETKKPVVLCCTSGSALLNYAPAIAEAFYREIPLIVLSADRPPELIDQRDGQTIRQFEALKNHVKGSFNLPLVSTEVEAKSYSEMLIKALQEATTLPLGPVHINVPFKEPFYPEAGQALEFEKVEMEELSDSSISRELNTDLTSYKKVLILVGQKDPDQELEVQLKSISELVPVLRSPLNNLQVGIQHVDGFISNQKELQPDLLITTGLSVLSKKLKQYLRSQLPNAHFHFDPSGIEVDTFQSSPRLIKESLSSFLKRHSFDHADSNYLKEWKAAEVKARQALDTFNLQETFSESKAAFQVLETLPDDSTLHLSNSMPVRYADLFGVKNTIQTYCNRGTSGIDGCTSTTIGTSMVSDRMNVLLTGDLAFLYDRNAFFHNYPLPNLRVIVLNNQGGGIFRLIDGPANLPELEEYFETRHNRTAEYICTESGLEYEKVSNEEALVSSLKSFYEPSQHGKVLEIFTDPETNQRVYKELKKLLNEQIEN</sequence>
<protein>
    <recommendedName>
        <fullName evidence="6">2-succinyl-5-enolpyruvyl-6-hydroxy-3-cyclohexene-1-carboxylate synthase</fullName>
        <shortName evidence="6">SEPHCHC synthase</shortName>
        <ecNumber evidence="6">2.2.1.9</ecNumber>
    </recommendedName>
    <alternativeName>
        <fullName evidence="6">Menaquinone biosynthesis protein MenD</fullName>
    </alternativeName>
</protein>
<keyword evidence="2 6" id="KW-0479">Metal-binding</keyword>
<dbReference type="GO" id="GO:0070204">
    <property type="term" value="F:2-succinyl-5-enolpyruvyl-6-hydroxy-3-cyclohexene-1-carboxylic-acid synthase activity"/>
    <property type="evidence" value="ECO:0007669"/>
    <property type="project" value="UniProtKB-UniRule"/>
</dbReference>
<dbReference type="InterPro" id="IPR029061">
    <property type="entry name" value="THDP-binding"/>
</dbReference>
<dbReference type="Gene3D" id="3.40.50.1220">
    <property type="entry name" value="TPP-binding domain"/>
    <property type="match status" value="1"/>
</dbReference>
<dbReference type="OrthoDB" id="9791859at2"/>
<dbReference type="InterPro" id="IPR012001">
    <property type="entry name" value="Thiamin_PyroP_enz_TPP-bd_dom"/>
</dbReference>
<keyword evidence="1 6" id="KW-0808">Transferase</keyword>
<dbReference type="InterPro" id="IPR004433">
    <property type="entry name" value="MenaQ_synth_MenD"/>
</dbReference>
<evidence type="ECO:0000256" key="5">
    <source>
        <dbReference type="ARBA" id="ARBA00023211"/>
    </source>
</evidence>
<evidence type="ECO:0000259" key="7">
    <source>
        <dbReference type="Pfam" id="PF02776"/>
    </source>
</evidence>
<dbReference type="GO" id="GO:0000287">
    <property type="term" value="F:magnesium ion binding"/>
    <property type="evidence" value="ECO:0007669"/>
    <property type="project" value="UniProtKB-UniRule"/>
</dbReference>
<dbReference type="Pfam" id="PF02776">
    <property type="entry name" value="TPP_enzyme_N"/>
    <property type="match status" value="1"/>
</dbReference>
<comment type="subunit">
    <text evidence="6">Homodimer.</text>
</comment>
<dbReference type="AlphaFoldDB" id="A0A239GQF0"/>
<dbReference type="Gene3D" id="3.40.50.970">
    <property type="match status" value="2"/>
</dbReference>
<dbReference type="Proteomes" id="UP000198393">
    <property type="component" value="Unassembled WGS sequence"/>
</dbReference>
<keyword evidence="5 6" id="KW-0464">Manganese</keyword>
<dbReference type="GO" id="GO:0009234">
    <property type="term" value="P:menaquinone biosynthetic process"/>
    <property type="evidence" value="ECO:0007669"/>
    <property type="project" value="UniProtKB-UniRule"/>
</dbReference>
<comment type="cofactor">
    <cofactor evidence="6">
        <name>Mg(2+)</name>
        <dbReference type="ChEBI" id="CHEBI:18420"/>
    </cofactor>
    <cofactor evidence="6">
        <name>Mn(2+)</name>
        <dbReference type="ChEBI" id="CHEBI:29035"/>
    </cofactor>
</comment>
<gene>
    <name evidence="6" type="primary">menD</name>
    <name evidence="9" type="ORF">SAMN05421640_0963</name>
</gene>
<dbReference type="PIRSF" id="PIRSF004983">
    <property type="entry name" value="MenD"/>
    <property type="match status" value="1"/>
</dbReference>
<dbReference type="CDD" id="cd02009">
    <property type="entry name" value="TPP_SHCHC_synthase"/>
    <property type="match status" value="1"/>
</dbReference>
<keyword evidence="6" id="KW-0474">Menaquinone biosynthesis</keyword>
<evidence type="ECO:0000256" key="6">
    <source>
        <dbReference type="HAMAP-Rule" id="MF_01659"/>
    </source>
</evidence>
<evidence type="ECO:0000256" key="1">
    <source>
        <dbReference type="ARBA" id="ARBA00022679"/>
    </source>
</evidence>
<dbReference type="UniPathway" id="UPA00079"/>
<dbReference type="GO" id="GO:0030145">
    <property type="term" value="F:manganese ion binding"/>
    <property type="evidence" value="ECO:0007669"/>
    <property type="project" value="UniProtKB-UniRule"/>
</dbReference>
<proteinExistence type="inferred from homology"/>
<name>A0A239GQF0_EKHLU</name>
<keyword evidence="3 6" id="KW-0460">Magnesium</keyword>
<evidence type="ECO:0000256" key="2">
    <source>
        <dbReference type="ARBA" id="ARBA00022723"/>
    </source>
</evidence>
<comment type="pathway">
    <text evidence="6">Quinol/quinone metabolism; 1,4-dihydroxy-2-naphthoate biosynthesis; 1,4-dihydroxy-2-naphthoate from chorismate: step 2/7.</text>
</comment>
<feature type="domain" description="Thiamine pyrophosphate enzyme N-terminal TPP-binding" evidence="7">
    <location>
        <begin position="11"/>
        <end position="113"/>
    </location>
</feature>
<dbReference type="SUPFAM" id="SSF52518">
    <property type="entry name" value="Thiamin diphosphate-binding fold (THDP-binding)"/>
    <property type="match status" value="2"/>
</dbReference>
<feature type="domain" description="Menaquinone biosynthesis protein MenD middle" evidence="8">
    <location>
        <begin position="200"/>
        <end position="373"/>
    </location>
</feature>
<dbReference type="PANTHER" id="PTHR42916">
    <property type="entry name" value="2-SUCCINYL-5-ENOLPYRUVYL-6-HYDROXY-3-CYCLOHEXENE-1-CARBOXYLATE SYNTHASE"/>
    <property type="match status" value="1"/>
</dbReference>
<evidence type="ECO:0000256" key="3">
    <source>
        <dbReference type="ARBA" id="ARBA00022842"/>
    </source>
</evidence>
<organism evidence="9 10">
    <name type="scientific">Ekhidna lutea</name>
    <dbReference type="NCBI Taxonomy" id="447679"/>
    <lineage>
        <taxon>Bacteria</taxon>
        <taxon>Pseudomonadati</taxon>
        <taxon>Bacteroidota</taxon>
        <taxon>Cytophagia</taxon>
        <taxon>Cytophagales</taxon>
        <taxon>Reichenbachiellaceae</taxon>
        <taxon>Ekhidna</taxon>
    </lineage>
</organism>
<dbReference type="InterPro" id="IPR032264">
    <property type="entry name" value="MenD_middle"/>
</dbReference>
<comment type="pathway">
    <text evidence="6">Quinol/quinone metabolism; menaquinone biosynthesis.</text>
</comment>
<keyword evidence="4 6" id="KW-0786">Thiamine pyrophosphate</keyword>
<dbReference type="CDD" id="cd07037">
    <property type="entry name" value="TPP_PYR_MenD"/>
    <property type="match status" value="1"/>
</dbReference>
<evidence type="ECO:0000313" key="10">
    <source>
        <dbReference type="Proteomes" id="UP000198393"/>
    </source>
</evidence>
<evidence type="ECO:0000256" key="4">
    <source>
        <dbReference type="ARBA" id="ARBA00023052"/>
    </source>
</evidence>
<comment type="cofactor">
    <cofactor evidence="6">
        <name>thiamine diphosphate</name>
        <dbReference type="ChEBI" id="CHEBI:58937"/>
    </cofactor>
    <text evidence="6">Binds 1 thiamine pyrophosphate per subunit.</text>
</comment>
<dbReference type="RefSeq" id="WP_089355735.1">
    <property type="nucleotide sequence ID" value="NZ_FZPD01000002.1"/>
</dbReference>
<dbReference type="HAMAP" id="MF_01659">
    <property type="entry name" value="MenD"/>
    <property type="match status" value="1"/>
</dbReference>
<dbReference type="EMBL" id="FZPD01000002">
    <property type="protein sequence ID" value="SNS71456.1"/>
    <property type="molecule type" value="Genomic_DNA"/>
</dbReference>
<comment type="similarity">
    <text evidence="6">Belongs to the TPP enzyme family. MenD subfamily.</text>
</comment>
<comment type="function">
    <text evidence="6">Catalyzes the thiamine diphosphate-dependent decarboxylation of 2-oxoglutarate and the subsequent addition of the resulting succinic semialdehyde-thiamine pyrophosphate anion to isochorismate to yield 2-succinyl-5-enolpyruvyl-6-hydroxy-3-cyclohexene-1-carboxylate (SEPHCHC).</text>
</comment>
<dbReference type="NCBIfam" id="TIGR00173">
    <property type="entry name" value="menD"/>
    <property type="match status" value="1"/>
</dbReference>